<name>A0A9D1UF95_9FIRM</name>
<comment type="caution">
    <text evidence="4">The sequence shown here is derived from an EMBL/GenBank/DDBJ whole genome shotgun (WGS) entry which is preliminary data.</text>
</comment>
<feature type="binding site" evidence="3">
    <location>
        <position position="203"/>
    </location>
    <ligand>
        <name>a divalent metal cation</name>
        <dbReference type="ChEBI" id="CHEBI:60240"/>
        <label>1</label>
    </ligand>
</feature>
<dbReference type="PANTHER" id="PTHR46124">
    <property type="entry name" value="D-AMINOACYL-TRNA DEACYLASE"/>
    <property type="match status" value="1"/>
</dbReference>
<keyword evidence="2 4" id="KW-0378">Hydrolase</keyword>
<dbReference type="PROSITE" id="PS01091">
    <property type="entry name" value="TATD_3"/>
    <property type="match status" value="1"/>
</dbReference>
<feature type="binding site" evidence="3">
    <location>
        <position position="153"/>
    </location>
    <ligand>
        <name>a divalent metal cation</name>
        <dbReference type="ChEBI" id="CHEBI:60240"/>
        <label>2</label>
    </ligand>
</feature>
<organism evidence="4 5">
    <name type="scientific">Candidatus Eubacterium faecipullorum</name>
    <dbReference type="NCBI Taxonomy" id="2838571"/>
    <lineage>
        <taxon>Bacteria</taxon>
        <taxon>Bacillati</taxon>
        <taxon>Bacillota</taxon>
        <taxon>Clostridia</taxon>
        <taxon>Eubacteriales</taxon>
        <taxon>Eubacteriaceae</taxon>
        <taxon>Eubacterium</taxon>
    </lineage>
</organism>
<dbReference type="EMBL" id="DXGE01000007">
    <property type="protein sequence ID" value="HIW85168.1"/>
    <property type="molecule type" value="Genomic_DNA"/>
</dbReference>
<evidence type="ECO:0000313" key="5">
    <source>
        <dbReference type="Proteomes" id="UP000824205"/>
    </source>
</evidence>
<dbReference type="SUPFAM" id="SSF51556">
    <property type="entry name" value="Metallo-dependent hydrolases"/>
    <property type="match status" value="1"/>
</dbReference>
<proteinExistence type="predicted"/>
<dbReference type="GO" id="GO:0016788">
    <property type="term" value="F:hydrolase activity, acting on ester bonds"/>
    <property type="evidence" value="ECO:0007669"/>
    <property type="project" value="InterPro"/>
</dbReference>
<evidence type="ECO:0000313" key="4">
    <source>
        <dbReference type="EMBL" id="HIW85168.1"/>
    </source>
</evidence>
<dbReference type="Proteomes" id="UP000824205">
    <property type="component" value="Unassembled WGS sequence"/>
</dbReference>
<dbReference type="AlphaFoldDB" id="A0A9D1UF95"/>
<dbReference type="CDD" id="cd01310">
    <property type="entry name" value="TatD_DNAse"/>
    <property type="match status" value="1"/>
</dbReference>
<dbReference type="GO" id="GO:0046872">
    <property type="term" value="F:metal ion binding"/>
    <property type="evidence" value="ECO:0007669"/>
    <property type="project" value="UniProtKB-KW"/>
</dbReference>
<reference evidence="4" key="1">
    <citation type="journal article" date="2021" name="PeerJ">
        <title>Extensive microbial diversity within the chicken gut microbiome revealed by metagenomics and culture.</title>
        <authorList>
            <person name="Gilroy R."/>
            <person name="Ravi A."/>
            <person name="Getino M."/>
            <person name="Pursley I."/>
            <person name="Horton D.L."/>
            <person name="Alikhan N.F."/>
            <person name="Baker D."/>
            <person name="Gharbi K."/>
            <person name="Hall N."/>
            <person name="Watson M."/>
            <person name="Adriaenssens E.M."/>
            <person name="Foster-Nyarko E."/>
            <person name="Jarju S."/>
            <person name="Secka A."/>
            <person name="Antonio M."/>
            <person name="Oren A."/>
            <person name="Chaudhuri R.R."/>
            <person name="La Ragione R."/>
            <person name="Hildebrand F."/>
            <person name="Pallen M.J."/>
        </authorList>
    </citation>
    <scope>NUCLEOTIDE SEQUENCE</scope>
    <source>
        <strain evidence="4">421</strain>
    </source>
</reference>
<keyword evidence="1 3" id="KW-0479">Metal-binding</keyword>
<feature type="binding site" evidence="3">
    <location>
        <position position="9"/>
    </location>
    <ligand>
        <name>a divalent metal cation</name>
        <dbReference type="ChEBI" id="CHEBI:60240"/>
        <label>1</label>
    </ligand>
</feature>
<feature type="binding site" evidence="3">
    <location>
        <position position="95"/>
    </location>
    <ligand>
        <name>a divalent metal cation</name>
        <dbReference type="ChEBI" id="CHEBI:60240"/>
        <label>1</label>
    </ligand>
</feature>
<feature type="binding site" evidence="3">
    <location>
        <position position="131"/>
    </location>
    <ligand>
        <name>a divalent metal cation</name>
        <dbReference type="ChEBI" id="CHEBI:60240"/>
        <label>2</label>
    </ligand>
</feature>
<evidence type="ECO:0000256" key="2">
    <source>
        <dbReference type="ARBA" id="ARBA00022801"/>
    </source>
</evidence>
<dbReference type="GO" id="GO:0004536">
    <property type="term" value="F:DNA nuclease activity"/>
    <property type="evidence" value="ECO:0007669"/>
    <property type="project" value="InterPro"/>
</dbReference>
<dbReference type="InterPro" id="IPR001130">
    <property type="entry name" value="TatD-like"/>
</dbReference>
<dbReference type="GO" id="GO:0005829">
    <property type="term" value="C:cytosol"/>
    <property type="evidence" value="ECO:0007669"/>
    <property type="project" value="TreeGrafter"/>
</dbReference>
<dbReference type="PANTHER" id="PTHR46124:SF2">
    <property type="entry name" value="D-AMINOACYL-TRNA DEACYLASE"/>
    <property type="match status" value="1"/>
</dbReference>
<dbReference type="Gene3D" id="3.20.20.140">
    <property type="entry name" value="Metal-dependent hydrolases"/>
    <property type="match status" value="1"/>
</dbReference>
<accession>A0A9D1UF95</accession>
<reference evidence="4" key="2">
    <citation type="submission" date="2021-04" db="EMBL/GenBank/DDBJ databases">
        <authorList>
            <person name="Gilroy R."/>
        </authorList>
    </citation>
    <scope>NUCLEOTIDE SEQUENCE</scope>
    <source>
        <strain evidence="4">421</strain>
    </source>
</reference>
<sequence>MYNNIFDTHSHYDDAQFDADRDTLLRDLPGRGVIGAVSCGCDLKTTRFNAGLAEKYDYIYFAAGFHPENLEGAELSDLAEVERFAKQEKCVAIGEIGLDYHWMAASKEVQKEFFAAQCELANRLDMPVIVHDREAHADTLEILKQYKPKGVLHCFSGSAETAKEIVKMGMYIGLNGVATFKNARKSIEAAKTIPIERLVLETDCPYLAPVPHRGKRNDSSYIPFIAERLGEELGIPAQELLDITAENAKRLYEF</sequence>
<dbReference type="NCBIfam" id="TIGR00010">
    <property type="entry name" value="YchF/TatD family DNA exonuclease"/>
    <property type="match status" value="1"/>
</dbReference>
<dbReference type="FunFam" id="3.20.20.140:FF:000005">
    <property type="entry name" value="TatD family hydrolase"/>
    <property type="match status" value="1"/>
</dbReference>
<dbReference type="InterPro" id="IPR015991">
    <property type="entry name" value="TatD/YcfH-like"/>
</dbReference>
<protein>
    <submittedName>
        <fullName evidence="4">TatD family hydrolase</fullName>
    </submittedName>
</protein>
<gene>
    <name evidence="4" type="ORF">IAA48_01595</name>
</gene>
<dbReference type="InterPro" id="IPR032466">
    <property type="entry name" value="Metal_Hydrolase"/>
</dbReference>
<evidence type="ECO:0000256" key="1">
    <source>
        <dbReference type="ARBA" id="ARBA00022723"/>
    </source>
</evidence>
<feature type="binding site" evidence="3">
    <location>
        <position position="11"/>
    </location>
    <ligand>
        <name>a divalent metal cation</name>
        <dbReference type="ChEBI" id="CHEBI:60240"/>
        <label>1</label>
    </ligand>
</feature>
<evidence type="ECO:0000256" key="3">
    <source>
        <dbReference type="PIRSR" id="PIRSR005902-1"/>
    </source>
</evidence>
<dbReference type="Pfam" id="PF01026">
    <property type="entry name" value="TatD_DNase"/>
    <property type="match status" value="1"/>
</dbReference>
<dbReference type="InterPro" id="IPR018228">
    <property type="entry name" value="DNase_TatD-rel_CS"/>
</dbReference>
<dbReference type="PIRSF" id="PIRSF005902">
    <property type="entry name" value="DNase_TatD"/>
    <property type="match status" value="1"/>
</dbReference>